<dbReference type="EC" id="2.7.10.2" evidence="2"/>
<evidence type="ECO:0000259" key="9">
    <source>
        <dbReference type="Pfam" id="PF13614"/>
    </source>
</evidence>
<comment type="similarity">
    <text evidence="1">Belongs to the CpsD/CapB family.</text>
</comment>
<comment type="caution">
    <text evidence="10">The sequence shown here is derived from an EMBL/GenBank/DDBJ whole genome shotgun (WGS) entry which is preliminary data.</text>
</comment>
<evidence type="ECO:0000256" key="6">
    <source>
        <dbReference type="ARBA" id="ARBA00022840"/>
    </source>
</evidence>
<sequence length="229" mass="25664">MDNNNQTAGIGKLPQDLKTLIMKNSVELSAIQGNMLSTATDREIKTILITSCSAFEGKTITAISMAYELSTEANARVLLVDGNLRYPKIHELFNVGSTPGLSDLVVSNAEYEEVIRKTEDENLIIIPHGTKISNPLDLFRSKMFKEKLDYLRQKFNYLIFDTCAALMSSHVSIIAKYFDGIILVIEAEKTRWEILQQAKEKINNVGGNILGAVLNKRKYYIPKALYGKI</sequence>
<dbReference type="Pfam" id="PF13614">
    <property type="entry name" value="AAA_31"/>
    <property type="match status" value="1"/>
</dbReference>
<evidence type="ECO:0000313" key="10">
    <source>
        <dbReference type="EMBL" id="OGL44191.1"/>
    </source>
</evidence>
<evidence type="ECO:0000313" key="11">
    <source>
        <dbReference type="Proteomes" id="UP000178435"/>
    </source>
</evidence>
<evidence type="ECO:0000256" key="1">
    <source>
        <dbReference type="ARBA" id="ARBA00007316"/>
    </source>
</evidence>
<evidence type="ECO:0000256" key="7">
    <source>
        <dbReference type="ARBA" id="ARBA00023137"/>
    </source>
</evidence>
<evidence type="ECO:0000256" key="3">
    <source>
        <dbReference type="ARBA" id="ARBA00022679"/>
    </source>
</evidence>
<evidence type="ECO:0000256" key="2">
    <source>
        <dbReference type="ARBA" id="ARBA00011903"/>
    </source>
</evidence>
<dbReference type="GO" id="GO:0004715">
    <property type="term" value="F:non-membrane spanning protein tyrosine kinase activity"/>
    <property type="evidence" value="ECO:0007669"/>
    <property type="project" value="UniProtKB-EC"/>
</dbReference>
<keyword evidence="3" id="KW-0808">Transferase</keyword>
<dbReference type="Gene3D" id="3.40.50.300">
    <property type="entry name" value="P-loop containing nucleotide triphosphate hydrolases"/>
    <property type="match status" value="1"/>
</dbReference>
<dbReference type="EMBL" id="MGDF01000155">
    <property type="protein sequence ID" value="OGL44191.1"/>
    <property type="molecule type" value="Genomic_DNA"/>
</dbReference>
<proteinExistence type="inferred from homology"/>
<dbReference type="PANTHER" id="PTHR32309:SF13">
    <property type="entry name" value="FERRIC ENTEROBACTIN TRANSPORT PROTEIN FEPE"/>
    <property type="match status" value="1"/>
</dbReference>
<dbReference type="InterPro" id="IPR025669">
    <property type="entry name" value="AAA_dom"/>
</dbReference>
<reference evidence="10 11" key="1">
    <citation type="journal article" date="2016" name="Nat. Commun.">
        <title>Thousands of microbial genomes shed light on interconnected biogeochemical processes in an aquifer system.</title>
        <authorList>
            <person name="Anantharaman K."/>
            <person name="Brown C.T."/>
            <person name="Hug L.A."/>
            <person name="Sharon I."/>
            <person name="Castelle C.J."/>
            <person name="Probst A.J."/>
            <person name="Thomas B.C."/>
            <person name="Singh A."/>
            <person name="Wilkins M.J."/>
            <person name="Karaoz U."/>
            <person name="Brodie E.L."/>
            <person name="Williams K.H."/>
            <person name="Hubbard S.S."/>
            <person name="Banfield J.F."/>
        </authorList>
    </citation>
    <scope>NUCLEOTIDE SEQUENCE [LARGE SCALE GENOMIC DNA]</scope>
</reference>
<evidence type="ECO:0000256" key="8">
    <source>
        <dbReference type="ARBA" id="ARBA00051245"/>
    </source>
</evidence>
<keyword evidence="7" id="KW-0829">Tyrosine-protein kinase</keyword>
<dbReference type="PANTHER" id="PTHR32309">
    <property type="entry name" value="TYROSINE-PROTEIN KINASE"/>
    <property type="match status" value="1"/>
</dbReference>
<dbReference type="CDD" id="cd05387">
    <property type="entry name" value="BY-kinase"/>
    <property type="match status" value="1"/>
</dbReference>
<evidence type="ECO:0000256" key="5">
    <source>
        <dbReference type="ARBA" id="ARBA00022777"/>
    </source>
</evidence>
<dbReference type="GO" id="GO:0005886">
    <property type="term" value="C:plasma membrane"/>
    <property type="evidence" value="ECO:0007669"/>
    <property type="project" value="TreeGrafter"/>
</dbReference>
<accession>A0A1F7RRX2</accession>
<dbReference type="InterPro" id="IPR005702">
    <property type="entry name" value="Wzc-like_C"/>
</dbReference>
<keyword evidence="5" id="KW-0418">Kinase</keyword>
<organism evidence="10 11">
    <name type="scientific">Candidatus Schekmanbacteria bacterium RBG_16_38_11</name>
    <dbReference type="NCBI Taxonomy" id="1817880"/>
    <lineage>
        <taxon>Bacteria</taxon>
        <taxon>Candidatus Schekmaniibacteriota</taxon>
    </lineage>
</organism>
<name>A0A1F7RRX2_9BACT</name>
<dbReference type="GO" id="GO:0005524">
    <property type="term" value="F:ATP binding"/>
    <property type="evidence" value="ECO:0007669"/>
    <property type="project" value="UniProtKB-KW"/>
</dbReference>
<feature type="domain" description="AAA" evidence="9">
    <location>
        <begin position="57"/>
        <end position="205"/>
    </location>
</feature>
<keyword evidence="4" id="KW-0547">Nucleotide-binding</keyword>
<dbReference type="Proteomes" id="UP000178435">
    <property type="component" value="Unassembled WGS sequence"/>
</dbReference>
<dbReference type="SUPFAM" id="SSF52540">
    <property type="entry name" value="P-loop containing nucleoside triphosphate hydrolases"/>
    <property type="match status" value="1"/>
</dbReference>
<gene>
    <name evidence="10" type="ORF">A2149_03850</name>
</gene>
<comment type="catalytic activity">
    <reaction evidence="8">
        <text>L-tyrosyl-[protein] + ATP = O-phospho-L-tyrosyl-[protein] + ADP + H(+)</text>
        <dbReference type="Rhea" id="RHEA:10596"/>
        <dbReference type="Rhea" id="RHEA-COMP:10136"/>
        <dbReference type="Rhea" id="RHEA-COMP:20101"/>
        <dbReference type="ChEBI" id="CHEBI:15378"/>
        <dbReference type="ChEBI" id="CHEBI:30616"/>
        <dbReference type="ChEBI" id="CHEBI:46858"/>
        <dbReference type="ChEBI" id="CHEBI:61978"/>
        <dbReference type="ChEBI" id="CHEBI:456216"/>
        <dbReference type="EC" id="2.7.10.2"/>
    </reaction>
</comment>
<keyword evidence="6" id="KW-0067">ATP-binding</keyword>
<dbReference type="InterPro" id="IPR050445">
    <property type="entry name" value="Bact_polysacc_biosynth/exp"/>
</dbReference>
<evidence type="ECO:0000256" key="4">
    <source>
        <dbReference type="ARBA" id="ARBA00022741"/>
    </source>
</evidence>
<dbReference type="InterPro" id="IPR027417">
    <property type="entry name" value="P-loop_NTPase"/>
</dbReference>
<dbReference type="NCBIfam" id="TIGR01007">
    <property type="entry name" value="eps_fam"/>
    <property type="match status" value="1"/>
</dbReference>
<protein>
    <recommendedName>
        <fullName evidence="2">non-specific protein-tyrosine kinase</fullName>
        <ecNumber evidence="2">2.7.10.2</ecNumber>
    </recommendedName>
</protein>
<dbReference type="AlphaFoldDB" id="A0A1F7RRX2"/>